<evidence type="ECO:0000313" key="3">
    <source>
        <dbReference type="Proteomes" id="UP000746690"/>
    </source>
</evidence>
<dbReference type="SUPFAM" id="SSF55729">
    <property type="entry name" value="Acyl-CoA N-acyltransferases (Nat)"/>
    <property type="match status" value="1"/>
</dbReference>
<evidence type="ECO:0000259" key="1">
    <source>
        <dbReference type="Pfam" id="PF13480"/>
    </source>
</evidence>
<organism evidence="2 3">
    <name type="scientific">Flavivirga algicola</name>
    <dbReference type="NCBI Taxonomy" id="2729136"/>
    <lineage>
        <taxon>Bacteria</taxon>
        <taxon>Pseudomonadati</taxon>
        <taxon>Bacteroidota</taxon>
        <taxon>Flavobacteriia</taxon>
        <taxon>Flavobacteriales</taxon>
        <taxon>Flavobacteriaceae</taxon>
        <taxon>Flavivirga</taxon>
    </lineage>
</organism>
<feature type="domain" description="BioF2-like acetyltransferase" evidence="1">
    <location>
        <begin position="121"/>
        <end position="271"/>
    </location>
</feature>
<dbReference type="RefSeq" id="WP_169673603.1">
    <property type="nucleotide sequence ID" value="NZ_JABBHF010000006.1"/>
</dbReference>
<dbReference type="InterPro" id="IPR016181">
    <property type="entry name" value="Acyl_CoA_acyltransferase"/>
</dbReference>
<proteinExistence type="predicted"/>
<dbReference type="Proteomes" id="UP000746690">
    <property type="component" value="Unassembled WGS sequence"/>
</dbReference>
<protein>
    <submittedName>
        <fullName evidence="2">GNAT family N-acetyltransferase</fullName>
    </submittedName>
</protein>
<reference evidence="2 3" key="1">
    <citation type="submission" date="2020-04" db="EMBL/GenBank/DDBJ databases">
        <title>A Flavivirga sp. nov.</title>
        <authorList>
            <person name="Sun X."/>
        </authorList>
    </citation>
    <scope>NUCLEOTIDE SEQUENCE [LARGE SCALE GENOMIC DNA]</scope>
    <source>
        <strain evidence="2 3">Y03</strain>
    </source>
</reference>
<gene>
    <name evidence="2" type="ORF">HHX25_11970</name>
</gene>
<keyword evidence="3" id="KW-1185">Reference proteome</keyword>
<evidence type="ECO:0000313" key="2">
    <source>
        <dbReference type="EMBL" id="NMH88225.1"/>
    </source>
</evidence>
<accession>A0ABX1S0Y2</accession>
<name>A0ABX1S0Y2_9FLAO</name>
<dbReference type="Pfam" id="PF13480">
    <property type="entry name" value="Acetyltransf_6"/>
    <property type="match status" value="1"/>
</dbReference>
<dbReference type="InterPro" id="IPR038740">
    <property type="entry name" value="BioF2-like_GNAT_dom"/>
</dbReference>
<sequence length="333" mass="39926">MNPYLQKIFKTIWLNHFNAGLTANEFSFIDMITFVKHKKIPVYFNTGATNTKGISYNLSDKISNDYKGKTFIVYDVQDFNTDIPKAVNGLSCYKIRQYPGFICDLNNYDNLHKYMLDVISKKSRYKFNSYKKKLESDYGISYKMYLDDITNDDYESLFTSFNFLLKKRFLEKKTVNNNLNPVEWEFYKKVTFPMMKKKQAGLFVVYNRSTPIAITLLNFSKTNMIDVIRTFDINYSKYRLGTVSLMKQLEWCFKNNISALDFSKGYFEYKKRWANKNYMLEYHIFYDKKSFKSKLIAFLYKQFFKFKLFLRKNNLTHLIHELSFILNKKKYAK</sequence>
<comment type="caution">
    <text evidence="2">The sequence shown here is derived from an EMBL/GenBank/DDBJ whole genome shotgun (WGS) entry which is preliminary data.</text>
</comment>
<dbReference type="EMBL" id="JABBHF010000006">
    <property type="protein sequence ID" value="NMH88225.1"/>
    <property type="molecule type" value="Genomic_DNA"/>
</dbReference>